<dbReference type="AlphaFoldDB" id="A0A8H5CVF9"/>
<keyword evidence="4" id="KW-0479">Metal-binding</keyword>
<gene>
    <name evidence="10" type="ORF">D9758_011300</name>
</gene>
<evidence type="ECO:0000256" key="5">
    <source>
        <dbReference type="ARBA" id="ARBA00023002"/>
    </source>
</evidence>
<dbReference type="SUPFAM" id="SSF47571">
    <property type="entry name" value="Cloroperoxidase"/>
    <property type="match status" value="1"/>
</dbReference>
<organism evidence="10 11">
    <name type="scientific">Tetrapyrgos nigripes</name>
    <dbReference type="NCBI Taxonomy" id="182062"/>
    <lineage>
        <taxon>Eukaryota</taxon>
        <taxon>Fungi</taxon>
        <taxon>Dikarya</taxon>
        <taxon>Basidiomycota</taxon>
        <taxon>Agaricomycotina</taxon>
        <taxon>Agaricomycetes</taxon>
        <taxon>Agaricomycetidae</taxon>
        <taxon>Agaricales</taxon>
        <taxon>Marasmiineae</taxon>
        <taxon>Marasmiaceae</taxon>
        <taxon>Tetrapyrgos</taxon>
    </lineage>
</organism>
<reference evidence="10 11" key="1">
    <citation type="journal article" date="2020" name="ISME J.">
        <title>Uncovering the hidden diversity of litter-decomposition mechanisms in mushroom-forming fungi.</title>
        <authorList>
            <person name="Floudas D."/>
            <person name="Bentzer J."/>
            <person name="Ahren D."/>
            <person name="Johansson T."/>
            <person name="Persson P."/>
            <person name="Tunlid A."/>
        </authorList>
    </citation>
    <scope>NUCLEOTIDE SEQUENCE [LARGE SCALE GENOMIC DNA]</scope>
    <source>
        <strain evidence="10 11">CBS 291.85</strain>
    </source>
</reference>
<dbReference type="PANTHER" id="PTHR33577:SF19">
    <property type="entry name" value="HEME HALOPEROXIDASE FAMILY PROFILE DOMAIN-CONTAINING PROTEIN-RELATED"/>
    <property type="match status" value="1"/>
</dbReference>
<dbReference type="InterPro" id="IPR000028">
    <property type="entry name" value="Chloroperoxidase"/>
</dbReference>
<evidence type="ECO:0000256" key="4">
    <source>
        <dbReference type="ARBA" id="ARBA00022723"/>
    </source>
</evidence>
<dbReference type="PROSITE" id="PS51405">
    <property type="entry name" value="HEME_HALOPEROXIDASE"/>
    <property type="match status" value="1"/>
</dbReference>
<keyword evidence="3" id="KW-0349">Heme</keyword>
<evidence type="ECO:0000256" key="6">
    <source>
        <dbReference type="ARBA" id="ARBA00023004"/>
    </source>
</evidence>
<proteinExistence type="inferred from homology"/>
<sequence length="265" mass="28944">MLGSIRLLSLFCVFGGLMTMASAHRTENHEFRPPGEGDIRSPCPFLNTLANHGYVPRNGKNVTIRDVVDGGREGFNVGPNFLKVVGKKGYLTSPYIDSFDLNHLNLRGCIETDASLTRADAFFAPNDTNLAFNETVYQTLASSNPGVDYYNITSAGWVLQARLNDSLANNPELVNGPKEIFNRAGASALYLSVLGDPKAGTVPKKFVDTVFREERMPDIYGWRKSEIVIDLDIVLPLAQAIQAASNWIPTGGAYPGQQELVLFSG</sequence>
<comment type="caution">
    <text evidence="10">The sequence shown here is derived from an EMBL/GenBank/DDBJ whole genome shotgun (WGS) entry which is preliminary data.</text>
</comment>
<dbReference type="EMBL" id="JAACJM010000095">
    <property type="protein sequence ID" value="KAF5347392.1"/>
    <property type="molecule type" value="Genomic_DNA"/>
</dbReference>
<dbReference type="GO" id="GO:0004601">
    <property type="term" value="F:peroxidase activity"/>
    <property type="evidence" value="ECO:0007669"/>
    <property type="project" value="UniProtKB-KW"/>
</dbReference>
<dbReference type="PANTHER" id="PTHR33577">
    <property type="entry name" value="STERIGMATOCYSTIN BIOSYNTHESIS PEROXIDASE STCC-RELATED"/>
    <property type="match status" value="1"/>
</dbReference>
<evidence type="ECO:0000256" key="3">
    <source>
        <dbReference type="ARBA" id="ARBA00022617"/>
    </source>
</evidence>
<keyword evidence="11" id="KW-1185">Reference proteome</keyword>
<dbReference type="InterPro" id="IPR036851">
    <property type="entry name" value="Chloroperoxidase-like_sf"/>
</dbReference>
<dbReference type="OrthoDB" id="407298at2759"/>
<keyword evidence="2" id="KW-0575">Peroxidase</keyword>
<dbReference type="Proteomes" id="UP000559256">
    <property type="component" value="Unassembled WGS sequence"/>
</dbReference>
<keyword evidence="5" id="KW-0560">Oxidoreductase</keyword>
<evidence type="ECO:0000256" key="1">
    <source>
        <dbReference type="ARBA" id="ARBA00001970"/>
    </source>
</evidence>
<evidence type="ECO:0000256" key="2">
    <source>
        <dbReference type="ARBA" id="ARBA00022559"/>
    </source>
</evidence>
<evidence type="ECO:0000313" key="10">
    <source>
        <dbReference type="EMBL" id="KAF5347392.1"/>
    </source>
</evidence>
<comment type="similarity">
    <text evidence="7">Belongs to the chloroperoxidase family.</text>
</comment>
<evidence type="ECO:0000256" key="7">
    <source>
        <dbReference type="ARBA" id="ARBA00025795"/>
    </source>
</evidence>
<keyword evidence="6" id="KW-0408">Iron</keyword>
<feature type="signal peptide" evidence="8">
    <location>
        <begin position="1"/>
        <end position="23"/>
    </location>
</feature>
<protein>
    <recommendedName>
        <fullName evidence="9">Heme haloperoxidase family profile domain-containing protein</fullName>
    </recommendedName>
</protein>
<dbReference type="Pfam" id="PF01328">
    <property type="entry name" value="Peroxidase_2"/>
    <property type="match status" value="1"/>
</dbReference>
<evidence type="ECO:0000313" key="11">
    <source>
        <dbReference type="Proteomes" id="UP000559256"/>
    </source>
</evidence>
<feature type="domain" description="Heme haloperoxidase family profile" evidence="9">
    <location>
        <begin position="27"/>
        <end position="243"/>
    </location>
</feature>
<accession>A0A8H5CVF9</accession>
<feature type="chain" id="PRO_5034758501" description="Heme haloperoxidase family profile domain-containing protein" evidence="8">
    <location>
        <begin position="24"/>
        <end position="265"/>
    </location>
</feature>
<evidence type="ECO:0000259" key="9">
    <source>
        <dbReference type="PROSITE" id="PS51405"/>
    </source>
</evidence>
<dbReference type="GO" id="GO:0046872">
    <property type="term" value="F:metal ion binding"/>
    <property type="evidence" value="ECO:0007669"/>
    <property type="project" value="UniProtKB-KW"/>
</dbReference>
<evidence type="ECO:0000256" key="8">
    <source>
        <dbReference type="SAM" id="SignalP"/>
    </source>
</evidence>
<keyword evidence="8" id="KW-0732">Signal</keyword>
<name>A0A8H5CVF9_9AGAR</name>
<dbReference type="Gene3D" id="1.10.489.10">
    <property type="entry name" value="Chloroperoxidase-like"/>
    <property type="match status" value="1"/>
</dbReference>
<comment type="cofactor">
    <cofactor evidence="1">
        <name>heme b</name>
        <dbReference type="ChEBI" id="CHEBI:60344"/>
    </cofactor>
</comment>